<dbReference type="Ensembl" id="ENSNGAT00000030204.1">
    <property type="protein sequence ID" value="ENSNGAP00000024496.1"/>
    <property type="gene ID" value="ENSNGAG00000022743.1"/>
</dbReference>
<dbReference type="AlphaFoldDB" id="A0A8C6RYN5"/>
<organism evidence="1 2">
    <name type="scientific">Nannospalax galili</name>
    <name type="common">Northern Israeli blind subterranean mole rat</name>
    <name type="synonym">Spalax galili</name>
    <dbReference type="NCBI Taxonomy" id="1026970"/>
    <lineage>
        <taxon>Eukaryota</taxon>
        <taxon>Metazoa</taxon>
        <taxon>Chordata</taxon>
        <taxon>Craniata</taxon>
        <taxon>Vertebrata</taxon>
        <taxon>Euteleostomi</taxon>
        <taxon>Mammalia</taxon>
        <taxon>Eutheria</taxon>
        <taxon>Euarchontoglires</taxon>
        <taxon>Glires</taxon>
        <taxon>Rodentia</taxon>
        <taxon>Myomorpha</taxon>
        <taxon>Muroidea</taxon>
        <taxon>Spalacidae</taxon>
        <taxon>Spalacinae</taxon>
        <taxon>Nannospalax</taxon>
    </lineage>
</organism>
<reference evidence="1" key="2">
    <citation type="submission" date="2025-09" db="UniProtKB">
        <authorList>
            <consortium name="Ensembl"/>
        </authorList>
    </citation>
    <scope>IDENTIFICATION</scope>
</reference>
<accession>A0A8C6RYN5</accession>
<evidence type="ECO:0000313" key="1">
    <source>
        <dbReference type="Ensembl" id="ENSNGAP00000024496.1"/>
    </source>
</evidence>
<evidence type="ECO:0000313" key="2">
    <source>
        <dbReference type="Proteomes" id="UP000694381"/>
    </source>
</evidence>
<reference evidence="1" key="1">
    <citation type="submission" date="2025-08" db="UniProtKB">
        <authorList>
            <consortium name="Ensembl"/>
        </authorList>
    </citation>
    <scope>IDENTIFICATION</scope>
</reference>
<keyword evidence="2" id="KW-1185">Reference proteome</keyword>
<sequence>MDSLLLGTCIASHGSQHAQCLSRKQHAVGLADL</sequence>
<proteinExistence type="predicted"/>
<protein>
    <submittedName>
        <fullName evidence="1">Uncharacterized protein</fullName>
    </submittedName>
</protein>
<dbReference type="Proteomes" id="UP000694381">
    <property type="component" value="Unassembled WGS sequence"/>
</dbReference>
<name>A0A8C6RYN5_NANGA</name>